<dbReference type="InterPro" id="IPR005607">
    <property type="entry name" value="BSD_dom"/>
</dbReference>
<feature type="compositionally biased region" description="Acidic residues" evidence="1">
    <location>
        <begin position="260"/>
        <end position="270"/>
    </location>
</feature>
<feature type="compositionally biased region" description="Basic and acidic residues" evidence="1">
    <location>
        <begin position="365"/>
        <end position="374"/>
    </location>
</feature>
<dbReference type="EMBL" id="KQ965734">
    <property type="protein sequence ID" value="KXS20877.1"/>
    <property type="molecule type" value="Genomic_DNA"/>
</dbReference>
<accession>A0A139AVY8</accession>
<name>A0A139AVY8_GONPJ</name>
<feature type="region of interest" description="Disordered" evidence="1">
    <location>
        <begin position="260"/>
        <end position="396"/>
    </location>
</feature>
<evidence type="ECO:0000313" key="3">
    <source>
        <dbReference type="EMBL" id="KXS20877.1"/>
    </source>
</evidence>
<dbReference type="AlphaFoldDB" id="A0A139AVY8"/>
<dbReference type="InterPro" id="IPR051494">
    <property type="entry name" value="BSD_domain-containing"/>
</dbReference>
<evidence type="ECO:0000313" key="4">
    <source>
        <dbReference type="Proteomes" id="UP000070544"/>
    </source>
</evidence>
<gene>
    <name evidence="3" type="ORF">M427DRAFT_51832</name>
</gene>
<feature type="compositionally biased region" description="Basic and acidic residues" evidence="1">
    <location>
        <begin position="288"/>
        <end position="308"/>
    </location>
</feature>
<dbReference type="Proteomes" id="UP000070544">
    <property type="component" value="Unassembled WGS sequence"/>
</dbReference>
<feature type="compositionally biased region" description="Polar residues" evidence="1">
    <location>
        <begin position="276"/>
        <end position="287"/>
    </location>
</feature>
<dbReference type="Pfam" id="PF03909">
    <property type="entry name" value="BSD"/>
    <property type="match status" value="1"/>
</dbReference>
<reference evidence="3 4" key="1">
    <citation type="journal article" date="2015" name="Genome Biol. Evol.">
        <title>Phylogenomic analyses indicate that early fungi evolved digesting cell walls of algal ancestors of land plants.</title>
        <authorList>
            <person name="Chang Y."/>
            <person name="Wang S."/>
            <person name="Sekimoto S."/>
            <person name="Aerts A.L."/>
            <person name="Choi C."/>
            <person name="Clum A."/>
            <person name="LaButti K.M."/>
            <person name="Lindquist E.A."/>
            <person name="Yee Ngan C."/>
            <person name="Ohm R.A."/>
            <person name="Salamov A.A."/>
            <person name="Grigoriev I.V."/>
            <person name="Spatafora J.W."/>
            <person name="Berbee M.L."/>
        </authorList>
    </citation>
    <scope>NUCLEOTIDE SEQUENCE [LARGE SCALE GENOMIC DNA]</scope>
    <source>
        <strain evidence="3 4">JEL478</strain>
    </source>
</reference>
<feature type="domain" description="BSD" evidence="2">
    <location>
        <begin position="184"/>
        <end position="236"/>
    </location>
</feature>
<organism evidence="3 4">
    <name type="scientific">Gonapodya prolifera (strain JEL478)</name>
    <name type="common">Monoblepharis prolifera</name>
    <dbReference type="NCBI Taxonomy" id="1344416"/>
    <lineage>
        <taxon>Eukaryota</taxon>
        <taxon>Fungi</taxon>
        <taxon>Fungi incertae sedis</taxon>
        <taxon>Chytridiomycota</taxon>
        <taxon>Chytridiomycota incertae sedis</taxon>
        <taxon>Monoblepharidomycetes</taxon>
        <taxon>Monoblepharidales</taxon>
        <taxon>Gonapodyaceae</taxon>
        <taxon>Gonapodya</taxon>
    </lineage>
</organism>
<dbReference type="InterPro" id="IPR035925">
    <property type="entry name" value="BSD_dom_sf"/>
</dbReference>
<dbReference type="PROSITE" id="PS50858">
    <property type="entry name" value="BSD"/>
    <property type="match status" value="1"/>
</dbReference>
<protein>
    <recommendedName>
        <fullName evidence="2">BSD domain-containing protein</fullName>
    </recommendedName>
</protein>
<dbReference type="OrthoDB" id="72325at2759"/>
<dbReference type="GO" id="GO:0005737">
    <property type="term" value="C:cytoplasm"/>
    <property type="evidence" value="ECO:0007669"/>
    <property type="project" value="TreeGrafter"/>
</dbReference>
<dbReference type="PANTHER" id="PTHR16019:SF5">
    <property type="entry name" value="BSD DOMAIN-CONTAINING PROTEIN 1"/>
    <property type="match status" value="1"/>
</dbReference>
<dbReference type="PANTHER" id="PTHR16019">
    <property type="entry name" value="SYNAPSE-ASSOCIATED PROTEIN"/>
    <property type="match status" value="1"/>
</dbReference>
<proteinExistence type="predicted"/>
<evidence type="ECO:0000259" key="2">
    <source>
        <dbReference type="PROSITE" id="PS50858"/>
    </source>
</evidence>
<keyword evidence="4" id="KW-1185">Reference proteome</keyword>
<dbReference type="SUPFAM" id="SSF140383">
    <property type="entry name" value="BSD domain-like"/>
    <property type="match status" value="1"/>
</dbReference>
<dbReference type="Gene3D" id="1.10.3970.10">
    <property type="entry name" value="BSD domain"/>
    <property type="match status" value="1"/>
</dbReference>
<sequence>MTSTGSSWIFGSAFQLPSSNNKTSDSISWGALVDGVKKQTESVVSAVTAQAQTIAEQAQQLGPAVLDYVLEDDDNEDDDLTEVERTIEGGLERATQLANDGLANLTSWVRKAVTIAPAEEVSGKARNVIYDRKQRLLSQLRADPATFLVPPVEPTGLLRANDKVGVSERDAEDVVELNERFKDFKETFDVTKHTGEIARLVNEDPDMRRMMERLVPSEVAYETFWLRYFFRAHEIDFQDARRKRLVETVIRAQVEEDEAFDWDDDQDEADLPTRGNRVTNVEDTPQQRSDKVLTPDEGRVEEGVRDGTVEISEAAALESPTSPHSDDEKVASRMSGDTMTTGVLVDPTVSPSEEGEGMSESWDGSDLKQSEHSTRGNTGVEKGVNEEDGESWSGWD</sequence>
<evidence type="ECO:0000256" key="1">
    <source>
        <dbReference type="SAM" id="MobiDB-lite"/>
    </source>
</evidence>
<dbReference type="SMART" id="SM00751">
    <property type="entry name" value="BSD"/>
    <property type="match status" value="1"/>
</dbReference>